<name>A0ABT0ATE3_9LACT</name>
<evidence type="ECO:0000313" key="2">
    <source>
        <dbReference type="EMBL" id="MCJ1989871.1"/>
    </source>
</evidence>
<evidence type="ECO:0000313" key="3">
    <source>
        <dbReference type="Proteomes" id="UP001522450"/>
    </source>
</evidence>
<comment type="caution">
    <text evidence="2">The sequence shown here is derived from an EMBL/GenBank/DDBJ whole genome shotgun (WGS) entry which is preliminary data.</text>
</comment>
<evidence type="ECO:0000256" key="1">
    <source>
        <dbReference type="SAM" id="Phobius"/>
    </source>
</evidence>
<reference evidence="2 3" key="1">
    <citation type="journal article" date="2022" name="Microbiol. Res.">
        <title>Comparative genome analysis, predicted lifestyle and antimicrobial strategies of Lactococcus carnosus and Lactococcus paracarnosus isolated from meat.</title>
        <authorList>
            <person name="Werum V."/>
            <person name="Ehrmann M."/>
            <person name="Vogel R."/>
            <person name="Hilgarth M."/>
        </authorList>
    </citation>
    <scope>NUCLEOTIDE SEQUENCE [LARGE SCALE GENOMIC DNA]</scope>
    <source>
        <strain evidence="2 3">TMW22177</strain>
    </source>
</reference>
<keyword evidence="1" id="KW-1133">Transmembrane helix</keyword>
<proteinExistence type="predicted"/>
<organism evidence="2 3">
    <name type="scientific">Pseudolactococcus carnosus</name>
    <dbReference type="NCBI Taxonomy" id="2749961"/>
    <lineage>
        <taxon>Bacteria</taxon>
        <taxon>Bacillati</taxon>
        <taxon>Bacillota</taxon>
        <taxon>Bacilli</taxon>
        <taxon>Lactobacillales</taxon>
        <taxon>Streptococcaceae</taxon>
        <taxon>Pseudolactococcus</taxon>
    </lineage>
</organism>
<feature type="transmembrane region" description="Helical" evidence="1">
    <location>
        <begin position="84"/>
        <end position="108"/>
    </location>
</feature>
<sequence>MKNKKITLPMIGLGMLVWHVIHVICITQIGWVRKMYEKLFVLIPSNLLSSLLTLCILLYFIVLTVLILSPLLRYTLPRVGVGMLLIDLMYMYCIFNIRWVSILLTNILEPIPMPVRFFTFFIYLLIAVFFIFSPVLKNKLIWIGLGMMVVQSIFLWGIFSLAPWSEMFALPFLFYIVYFCTTKLLLAVGSIKELRKHSRSGKMSD</sequence>
<dbReference type="Proteomes" id="UP001522450">
    <property type="component" value="Unassembled WGS sequence"/>
</dbReference>
<feature type="transmembrane region" description="Helical" evidence="1">
    <location>
        <begin position="51"/>
        <end position="72"/>
    </location>
</feature>
<keyword evidence="1" id="KW-0472">Membrane</keyword>
<feature type="transmembrane region" description="Helical" evidence="1">
    <location>
        <begin position="12"/>
        <end position="31"/>
    </location>
</feature>
<dbReference type="EMBL" id="JAAECS010000005">
    <property type="protein sequence ID" value="MCJ1989871.1"/>
    <property type="molecule type" value="Genomic_DNA"/>
</dbReference>
<keyword evidence="1" id="KW-0812">Transmembrane</keyword>
<dbReference type="RefSeq" id="WP_097025165.1">
    <property type="nucleotide sequence ID" value="NZ_JAAECS010000005.1"/>
</dbReference>
<protein>
    <submittedName>
        <fullName evidence="2">Uncharacterized protein</fullName>
    </submittedName>
</protein>
<feature type="transmembrane region" description="Helical" evidence="1">
    <location>
        <begin position="114"/>
        <end position="133"/>
    </location>
</feature>
<keyword evidence="3" id="KW-1185">Reference proteome</keyword>
<gene>
    <name evidence="2" type="ORF">GYN21_06490</name>
</gene>
<accession>A0ABT0ATE3</accession>
<feature type="transmembrane region" description="Helical" evidence="1">
    <location>
        <begin position="140"/>
        <end position="162"/>
    </location>
</feature>
<feature type="transmembrane region" description="Helical" evidence="1">
    <location>
        <begin position="168"/>
        <end position="189"/>
    </location>
</feature>